<dbReference type="GO" id="GO:0051603">
    <property type="term" value="P:proteolysis involved in protein catabolic process"/>
    <property type="evidence" value="ECO:0007669"/>
    <property type="project" value="InterPro"/>
</dbReference>
<organism evidence="1 2">
    <name type="scientific">Thalassiosira pseudonana</name>
    <name type="common">Marine diatom</name>
    <name type="synonym">Cyclotella nana</name>
    <dbReference type="NCBI Taxonomy" id="35128"/>
    <lineage>
        <taxon>Eukaryota</taxon>
        <taxon>Sar</taxon>
        <taxon>Stramenopiles</taxon>
        <taxon>Ochrophyta</taxon>
        <taxon>Bacillariophyta</taxon>
        <taxon>Coscinodiscophyceae</taxon>
        <taxon>Thalassiosirophycidae</taxon>
        <taxon>Thalassiosirales</taxon>
        <taxon>Thalassiosiraceae</taxon>
        <taxon>Thalassiosira</taxon>
    </lineage>
</organism>
<dbReference type="HOGENOM" id="CLU_035750_12_1_1"/>
<gene>
    <name evidence="1" type="ORF">THAPSDRAFT_34197</name>
</gene>
<dbReference type="Proteomes" id="UP000001449">
    <property type="component" value="Chromosome 5"/>
</dbReference>
<evidence type="ECO:0000313" key="2">
    <source>
        <dbReference type="Proteomes" id="UP000001449"/>
    </source>
</evidence>
<dbReference type="InterPro" id="IPR029055">
    <property type="entry name" value="Ntn_hydrolases_N"/>
</dbReference>
<keyword evidence="2" id="KW-1185">Reference proteome</keyword>
<dbReference type="KEGG" id="tps:THAPSDRAFT_34197"/>
<reference evidence="1 2" key="1">
    <citation type="journal article" date="2004" name="Science">
        <title>The genome of the diatom Thalassiosira pseudonana: ecology, evolution, and metabolism.</title>
        <authorList>
            <person name="Armbrust E.V."/>
            <person name="Berges J.A."/>
            <person name="Bowler C."/>
            <person name="Green B.R."/>
            <person name="Martinez D."/>
            <person name="Putnam N.H."/>
            <person name="Zhou S."/>
            <person name="Allen A.E."/>
            <person name="Apt K.E."/>
            <person name="Bechner M."/>
            <person name="Brzezinski M.A."/>
            <person name="Chaal B.K."/>
            <person name="Chiovitti A."/>
            <person name="Davis A.K."/>
            <person name="Demarest M.S."/>
            <person name="Detter J.C."/>
            <person name="Glavina T."/>
            <person name="Goodstein D."/>
            <person name="Hadi M.Z."/>
            <person name="Hellsten U."/>
            <person name="Hildebrand M."/>
            <person name="Jenkins B.D."/>
            <person name="Jurka J."/>
            <person name="Kapitonov V.V."/>
            <person name="Kroger N."/>
            <person name="Lau W.W."/>
            <person name="Lane T.W."/>
            <person name="Larimer F.W."/>
            <person name="Lippmeier J.C."/>
            <person name="Lucas S."/>
            <person name="Medina M."/>
            <person name="Montsant A."/>
            <person name="Obornik M."/>
            <person name="Parker M.S."/>
            <person name="Palenik B."/>
            <person name="Pazour G.J."/>
            <person name="Richardson P.M."/>
            <person name="Rynearson T.A."/>
            <person name="Saito M.A."/>
            <person name="Schwartz D.C."/>
            <person name="Thamatrakoln K."/>
            <person name="Valentin K."/>
            <person name="Vardi A."/>
            <person name="Wilkerson F.P."/>
            <person name="Rokhsar D.S."/>
        </authorList>
    </citation>
    <scope>NUCLEOTIDE SEQUENCE [LARGE SCALE GENOMIC DNA]</scope>
    <source>
        <strain evidence="1 2">CCMP1335</strain>
    </source>
</reference>
<dbReference type="RefSeq" id="XP_002290521.1">
    <property type="nucleotide sequence ID" value="XM_002290485.1"/>
</dbReference>
<name>B8C1T0_THAPS</name>
<dbReference type="InParanoid" id="B8C1T0"/>
<feature type="non-terminal residue" evidence="1">
    <location>
        <position position="132"/>
    </location>
</feature>
<sequence length="132" mass="14994">LDSISSPAGLDTEAVAYLARSEIASSLRSRQPIQLCLLVGGMVRNPFLMPRLYWLDQYGSIQNLKYGAHGFGSNFALSVLDQRFRSNLSRKEAMELIRECFEQLRQRYVINSPQPPRIKCIDAFGVKELLNE</sequence>
<dbReference type="SUPFAM" id="SSF56235">
    <property type="entry name" value="N-terminal nucleophile aminohydrolases (Ntn hydrolases)"/>
    <property type="match status" value="1"/>
</dbReference>
<dbReference type="eggNOG" id="KOG0177">
    <property type="taxonomic scope" value="Eukaryota"/>
</dbReference>
<dbReference type="Pfam" id="PF00227">
    <property type="entry name" value="Proteasome"/>
    <property type="match status" value="1"/>
</dbReference>
<evidence type="ECO:0000313" key="1">
    <source>
        <dbReference type="EMBL" id="EED92273.1"/>
    </source>
</evidence>
<dbReference type="EMBL" id="CM000642">
    <property type="protein sequence ID" value="EED92273.1"/>
    <property type="molecule type" value="Genomic_DNA"/>
</dbReference>
<dbReference type="Gene3D" id="3.60.20.10">
    <property type="entry name" value="Glutamine Phosphoribosylpyrophosphate, subunit 1, domain 1"/>
    <property type="match status" value="1"/>
</dbReference>
<dbReference type="GeneID" id="7448468"/>
<dbReference type="InterPro" id="IPR001353">
    <property type="entry name" value="Proteasome_sua/b"/>
</dbReference>
<proteinExistence type="predicted"/>
<dbReference type="STRING" id="35128.B8C1T0"/>
<dbReference type="PaxDb" id="35128-Thaps34197"/>
<dbReference type="GO" id="GO:0005839">
    <property type="term" value="C:proteasome core complex"/>
    <property type="evidence" value="ECO:0007669"/>
    <property type="project" value="InterPro"/>
</dbReference>
<dbReference type="AlphaFoldDB" id="B8C1T0"/>
<protein>
    <submittedName>
        <fullName evidence="1">Uncharacterized protein</fullName>
    </submittedName>
</protein>
<accession>B8C1T0</accession>
<reference evidence="1 2" key="2">
    <citation type="journal article" date="2008" name="Nature">
        <title>The Phaeodactylum genome reveals the evolutionary history of diatom genomes.</title>
        <authorList>
            <person name="Bowler C."/>
            <person name="Allen A.E."/>
            <person name="Badger J.H."/>
            <person name="Grimwood J."/>
            <person name="Jabbari K."/>
            <person name="Kuo A."/>
            <person name="Maheswari U."/>
            <person name="Martens C."/>
            <person name="Maumus F."/>
            <person name="Otillar R.P."/>
            <person name="Rayko E."/>
            <person name="Salamov A."/>
            <person name="Vandepoele K."/>
            <person name="Beszteri B."/>
            <person name="Gruber A."/>
            <person name="Heijde M."/>
            <person name="Katinka M."/>
            <person name="Mock T."/>
            <person name="Valentin K."/>
            <person name="Verret F."/>
            <person name="Berges J.A."/>
            <person name="Brownlee C."/>
            <person name="Cadoret J.P."/>
            <person name="Chiovitti A."/>
            <person name="Choi C.J."/>
            <person name="Coesel S."/>
            <person name="De Martino A."/>
            <person name="Detter J.C."/>
            <person name="Durkin C."/>
            <person name="Falciatore A."/>
            <person name="Fournet J."/>
            <person name="Haruta M."/>
            <person name="Huysman M.J."/>
            <person name="Jenkins B.D."/>
            <person name="Jiroutova K."/>
            <person name="Jorgensen R.E."/>
            <person name="Joubert Y."/>
            <person name="Kaplan A."/>
            <person name="Kroger N."/>
            <person name="Kroth P.G."/>
            <person name="La Roche J."/>
            <person name="Lindquist E."/>
            <person name="Lommer M."/>
            <person name="Martin-Jezequel V."/>
            <person name="Lopez P.J."/>
            <person name="Lucas S."/>
            <person name="Mangogna M."/>
            <person name="McGinnis K."/>
            <person name="Medlin L.K."/>
            <person name="Montsant A."/>
            <person name="Oudot-Le Secq M.P."/>
            <person name="Napoli C."/>
            <person name="Obornik M."/>
            <person name="Parker M.S."/>
            <person name="Petit J.L."/>
            <person name="Porcel B.M."/>
            <person name="Poulsen N."/>
            <person name="Robison M."/>
            <person name="Rychlewski L."/>
            <person name="Rynearson T.A."/>
            <person name="Schmutz J."/>
            <person name="Shapiro H."/>
            <person name="Siaut M."/>
            <person name="Stanley M."/>
            <person name="Sussman M.R."/>
            <person name="Taylor A.R."/>
            <person name="Vardi A."/>
            <person name="von Dassow P."/>
            <person name="Vyverman W."/>
            <person name="Willis A."/>
            <person name="Wyrwicz L.S."/>
            <person name="Rokhsar D.S."/>
            <person name="Weissenbach J."/>
            <person name="Armbrust E.V."/>
            <person name="Green B.R."/>
            <person name="Van de Peer Y."/>
            <person name="Grigoriev I.V."/>
        </authorList>
    </citation>
    <scope>NUCLEOTIDE SEQUENCE [LARGE SCALE GENOMIC DNA]</scope>
    <source>
        <strain evidence="1 2">CCMP1335</strain>
    </source>
</reference>